<reference evidence="2" key="1">
    <citation type="submission" date="2020-09" db="EMBL/GenBank/DDBJ databases">
        <title>Genome-Enabled Discovery of Anthraquinone Biosynthesis in Senna tora.</title>
        <authorList>
            <person name="Kang S.-H."/>
            <person name="Pandey R.P."/>
            <person name="Lee C.-M."/>
            <person name="Sim J.-S."/>
            <person name="Jeong J.-T."/>
            <person name="Choi B.-S."/>
            <person name="Jung M."/>
            <person name="Ginzburg D."/>
            <person name="Zhao K."/>
            <person name="Won S.Y."/>
            <person name="Oh T.-J."/>
            <person name="Yu Y."/>
            <person name="Kim N.-H."/>
            <person name="Lee O.R."/>
            <person name="Lee T.-H."/>
            <person name="Bashyal P."/>
            <person name="Kim T.-S."/>
            <person name="Lee W.-H."/>
            <person name="Kawkins C."/>
            <person name="Kim C.-K."/>
            <person name="Kim J.S."/>
            <person name="Ahn B.O."/>
            <person name="Rhee S.Y."/>
            <person name="Sohng J.K."/>
        </authorList>
    </citation>
    <scope>NUCLEOTIDE SEQUENCE</scope>
    <source>
        <tissue evidence="2">Leaf</tissue>
    </source>
</reference>
<protein>
    <submittedName>
        <fullName evidence="2">Protein EARLY RESPONSIVE TO DEHYDRATION 15-like</fullName>
    </submittedName>
</protein>
<dbReference type="PANTHER" id="PTHR33790">
    <property type="entry name" value="OS05G0344200 PROTEIN"/>
    <property type="match status" value="1"/>
</dbReference>
<accession>A0A834TNG5</accession>
<dbReference type="OrthoDB" id="628205at2759"/>
<keyword evidence="3" id="KW-1185">Reference proteome</keyword>
<dbReference type="PANTHER" id="PTHR33790:SF7">
    <property type="entry name" value="RESPONSIVE TO DEHYDRATION PROTEIN, PUTATIVE-RELATED"/>
    <property type="match status" value="1"/>
</dbReference>
<evidence type="ECO:0000256" key="1">
    <source>
        <dbReference type="SAM" id="MobiDB-lite"/>
    </source>
</evidence>
<dbReference type="EMBL" id="JAAIUW010000007">
    <property type="protein sequence ID" value="KAF7824649.1"/>
    <property type="molecule type" value="Genomic_DNA"/>
</dbReference>
<comment type="caution">
    <text evidence="2">The sequence shown here is derived from an EMBL/GenBank/DDBJ whole genome shotgun (WGS) entry which is preliminary data.</text>
</comment>
<sequence length="170" mass="19168">MALVSGRTSALNPNAPLFIPAALHQVEDFSPQWWELVKTSTWFHDYWLSQHKEEYFGESADDTTVDELEIMLPEAFDMGIEEDLHDLENEFEQFVLFSEAKGCPAGTDLNDGRKPLNAGLNTDNKALLKNLTTPKSPKSPKSPVGPAKHLEKPPQYVNVKCAPRRIHQPR</sequence>
<evidence type="ECO:0000313" key="3">
    <source>
        <dbReference type="Proteomes" id="UP000634136"/>
    </source>
</evidence>
<dbReference type="InterPro" id="IPR040414">
    <property type="entry name" value="CID1/CID2"/>
</dbReference>
<name>A0A834TNG5_9FABA</name>
<evidence type="ECO:0000313" key="2">
    <source>
        <dbReference type="EMBL" id="KAF7824649.1"/>
    </source>
</evidence>
<dbReference type="Proteomes" id="UP000634136">
    <property type="component" value="Unassembled WGS sequence"/>
</dbReference>
<proteinExistence type="predicted"/>
<gene>
    <name evidence="2" type="ORF">G2W53_022793</name>
</gene>
<feature type="region of interest" description="Disordered" evidence="1">
    <location>
        <begin position="128"/>
        <end position="170"/>
    </location>
</feature>
<dbReference type="AlphaFoldDB" id="A0A834TNG5"/>
<organism evidence="2 3">
    <name type="scientific">Senna tora</name>
    <dbReference type="NCBI Taxonomy" id="362788"/>
    <lineage>
        <taxon>Eukaryota</taxon>
        <taxon>Viridiplantae</taxon>
        <taxon>Streptophyta</taxon>
        <taxon>Embryophyta</taxon>
        <taxon>Tracheophyta</taxon>
        <taxon>Spermatophyta</taxon>
        <taxon>Magnoliopsida</taxon>
        <taxon>eudicotyledons</taxon>
        <taxon>Gunneridae</taxon>
        <taxon>Pentapetalae</taxon>
        <taxon>rosids</taxon>
        <taxon>fabids</taxon>
        <taxon>Fabales</taxon>
        <taxon>Fabaceae</taxon>
        <taxon>Caesalpinioideae</taxon>
        <taxon>Cassia clade</taxon>
        <taxon>Senna</taxon>
    </lineage>
</organism>